<reference evidence="2 3" key="1">
    <citation type="submission" date="2019-10" db="EMBL/GenBank/DDBJ databases">
        <title>Genome sequence of Azospirillum formosense CC-Nfb-7.</title>
        <authorList>
            <person name="Ambrosini A."/>
            <person name="Sant'Anna F.H."/>
            <person name="Cassan F.D."/>
            <person name="Souza E.M."/>
            <person name="Passaglia L.M.P."/>
        </authorList>
    </citation>
    <scope>NUCLEOTIDE SEQUENCE [LARGE SCALE GENOMIC DNA]</scope>
    <source>
        <strain evidence="2 3">CC-NFb-7</strain>
    </source>
</reference>
<dbReference type="Pfam" id="PF01381">
    <property type="entry name" value="HTH_3"/>
    <property type="match status" value="1"/>
</dbReference>
<organism evidence="2 3">
    <name type="scientific">Azospirillum formosense</name>
    <dbReference type="NCBI Taxonomy" id="861533"/>
    <lineage>
        <taxon>Bacteria</taxon>
        <taxon>Pseudomonadati</taxon>
        <taxon>Pseudomonadota</taxon>
        <taxon>Alphaproteobacteria</taxon>
        <taxon>Rhodospirillales</taxon>
        <taxon>Azospirillaceae</taxon>
        <taxon>Azospirillum</taxon>
    </lineage>
</organism>
<dbReference type="CDD" id="cd00093">
    <property type="entry name" value="HTH_XRE"/>
    <property type="match status" value="1"/>
</dbReference>
<dbReference type="InterPro" id="IPR001387">
    <property type="entry name" value="Cro/C1-type_HTH"/>
</dbReference>
<dbReference type="SMART" id="SM00530">
    <property type="entry name" value="HTH_XRE"/>
    <property type="match status" value="1"/>
</dbReference>
<keyword evidence="3" id="KW-1185">Reference proteome</keyword>
<dbReference type="Proteomes" id="UP000639419">
    <property type="component" value="Unassembled WGS sequence"/>
</dbReference>
<evidence type="ECO:0000259" key="1">
    <source>
        <dbReference type="PROSITE" id="PS50943"/>
    </source>
</evidence>
<dbReference type="InterPro" id="IPR010982">
    <property type="entry name" value="Lambda_DNA-bd_dom_sf"/>
</dbReference>
<accession>A0ABX2KSW3</accession>
<feature type="domain" description="HTH cro/C1-type" evidence="1">
    <location>
        <begin position="47"/>
        <end position="101"/>
    </location>
</feature>
<dbReference type="Gene3D" id="1.10.260.40">
    <property type="entry name" value="lambda repressor-like DNA-binding domains"/>
    <property type="match status" value="1"/>
</dbReference>
<dbReference type="SUPFAM" id="SSF47413">
    <property type="entry name" value="lambda repressor-like DNA-binding domains"/>
    <property type="match status" value="1"/>
</dbReference>
<protein>
    <submittedName>
        <fullName evidence="2">Helix-turn-helix domain-containing protein</fullName>
    </submittedName>
</protein>
<gene>
    <name evidence="2" type="ORF">GBZ26_05755</name>
</gene>
<dbReference type="PROSITE" id="PS50943">
    <property type="entry name" value="HTH_CROC1"/>
    <property type="match status" value="1"/>
</dbReference>
<dbReference type="RefSeq" id="WP_174438002.1">
    <property type="nucleotide sequence ID" value="NZ_BAABCC010000050.1"/>
</dbReference>
<sequence>MAVLGIRGGAERPPRLWAQAVGAHRGGAQDGVASGTTSIASQFGAILRNLRTAQGLFQEELTFRAGMSVPYLSDLERGRSNPSLAMVVDLACALATHRSVMLAGLIIEGAQSRRGASVPRTDGAGRQPQFHA</sequence>
<evidence type="ECO:0000313" key="2">
    <source>
        <dbReference type="EMBL" id="NUB18723.1"/>
    </source>
</evidence>
<dbReference type="EMBL" id="WHOR01000025">
    <property type="protein sequence ID" value="NUB18723.1"/>
    <property type="molecule type" value="Genomic_DNA"/>
</dbReference>
<evidence type="ECO:0000313" key="3">
    <source>
        <dbReference type="Proteomes" id="UP000639419"/>
    </source>
</evidence>
<comment type="caution">
    <text evidence="2">The sequence shown here is derived from an EMBL/GenBank/DDBJ whole genome shotgun (WGS) entry which is preliminary data.</text>
</comment>
<name>A0ABX2KSW3_9PROT</name>
<proteinExistence type="predicted"/>